<feature type="transmembrane region" description="Helical" evidence="2">
    <location>
        <begin position="31"/>
        <end position="48"/>
    </location>
</feature>
<feature type="region of interest" description="Disordered" evidence="1">
    <location>
        <begin position="142"/>
        <end position="188"/>
    </location>
</feature>
<dbReference type="RefSeq" id="WP_070073071.1">
    <property type="nucleotide sequence ID" value="NZ_CP017448.1"/>
</dbReference>
<gene>
    <name evidence="3" type="ORF">BJI67_11015</name>
</gene>
<keyword evidence="4" id="KW-1185">Reference proteome</keyword>
<dbReference type="Proteomes" id="UP000095342">
    <property type="component" value="Chromosome"/>
</dbReference>
<dbReference type="EMBL" id="CP017448">
    <property type="protein sequence ID" value="AOV17523.1"/>
    <property type="molecule type" value="Genomic_DNA"/>
</dbReference>
<protein>
    <submittedName>
        <fullName evidence="3">Uncharacterized protein</fullName>
    </submittedName>
</protein>
<feature type="compositionally biased region" description="Basic and acidic residues" evidence="1">
    <location>
        <begin position="172"/>
        <end position="188"/>
    </location>
</feature>
<keyword evidence="2" id="KW-1133">Transmembrane helix</keyword>
<proteinExistence type="predicted"/>
<dbReference type="KEGG" id="aaeo:BJI67_11015"/>
<accession>A0A1D8K982</accession>
<evidence type="ECO:0000256" key="2">
    <source>
        <dbReference type="SAM" id="Phobius"/>
    </source>
</evidence>
<keyword evidence="2" id="KW-0812">Transmembrane</keyword>
<sequence>MHEAWKKLDLEGEGLQTLNVRYNRAMRRTSTAFPLMLGFPLGLHRWYLREPVGAIAYPLLCLSALWSGWRFGVIAGISVGAVVLAFLVFDLFWVPRHCVAFNKALRMRQFLQPGQAPPPGYRGRYVDEGLEDYLQIKAGERAGHQPMSGNAPTPAESSASASTPPSFNEQEAMLRELMRTRKEHRDTD</sequence>
<feature type="compositionally biased region" description="Low complexity" evidence="1">
    <location>
        <begin position="151"/>
        <end position="166"/>
    </location>
</feature>
<feature type="transmembrane region" description="Helical" evidence="2">
    <location>
        <begin position="68"/>
        <end position="93"/>
    </location>
</feature>
<evidence type="ECO:0000313" key="3">
    <source>
        <dbReference type="EMBL" id="AOV17523.1"/>
    </source>
</evidence>
<dbReference type="AlphaFoldDB" id="A0A1D8K982"/>
<organism evidence="3 4">
    <name type="scientific">Acidihalobacter aeolianus</name>
    <dbReference type="NCBI Taxonomy" id="2792603"/>
    <lineage>
        <taxon>Bacteria</taxon>
        <taxon>Pseudomonadati</taxon>
        <taxon>Pseudomonadota</taxon>
        <taxon>Gammaproteobacteria</taxon>
        <taxon>Chromatiales</taxon>
        <taxon>Ectothiorhodospiraceae</taxon>
        <taxon>Acidihalobacter</taxon>
    </lineage>
</organism>
<name>A0A1D8K982_9GAMM</name>
<evidence type="ECO:0000256" key="1">
    <source>
        <dbReference type="SAM" id="MobiDB-lite"/>
    </source>
</evidence>
<keyword evidence="2" id="KW-0472">Membrane</keyword>
<reference evidence="3 4" key="1">
    <citation type="submission" date="2016-09" db="EMBL/GenBank/DDBJ databases">
        <title>Acidihalobacter prosperus V6 (DSM14174).</title>
        <authorList>
            <person name="Khaleque H.N."/>
            <person name="Ramsay J.P."/>
            <person name="Murphy R.J.T."/>
            <person name="Kaksonen A.H."/>
            <person name="Boxall N.J."/>
            <person name="Watkin E.L.J."/>
        </authorList>
    </citation>
    <scope>NUCLEOTIDE SEQUENCE [LARGE SCALE GENOMIC DNA]</scope>
    <source>
        <strain evidence="3 4">V6</strain>
    </source>
</reference>
<evidence type="ECO:0000313" key="4">
    <source>
        <dbReference type="Proteomes" id="UP000095342"/>
    </source>
</evidence>